<feature type="compositionally biased region" description="Pro residues" evidence="1">
    <location>
        <begin position="63"/>
        <end position="73"/>
    </location>
</feature>
<reference evidence="2 3" key="1">
    <citation type="submission" date="2019-05" db="EMBL/GenBank/DDBJ databases">
        <title>Another draft genome of Portunus trituberculatus and its Hox gene families provides insights of decapod evolution.</title>
        <authorList>
            <person name="Jeong J.-H."/>
            <person name="Song I."/>
            <person name="Kim S."/>
            <person name="Choi T."/>
            <person name="Kim D."/>
            <person name="Ryu S."/>
            <person name="Kim W."/>
        </authorList>
    </citation>
    <scope>NUCLEOTIDE SEQUENCE [LARGE SCALE GENOMIC DNA]</scope>
    <source>
        <tissue evidence="2">Muscle</tissue>
    </source>
</reference>
<feature type="region of interest" description="Disordered" evidence="1">
    <location>
        <begin position="34"/>
        <end position="81"/>
    </location>
</feature>
<evidence type="ECO:0000313" key="3">
    <source>
        <dbReference type="Proteomes" id="UP000324222"/>
    </source>
</evidence>
<protein>
    <submittedName>
        <fullName evidence="2">Uncharacterized protein</fullName>
    </submittedName>
</protein>
<keyword evidence="3" id="KW-1185">Reference proteome</keyword>
<proteinExistence type="predicted"/>
<accession>A0A5B7GNB1</accession>
<evidence type="ECO:0000256" key="1">
    <source>
        <dbReference type="SAM" id="MobiDB-lite"/>
    </source>
</evidence>
<dbReference type="EMBL" id="VSRR010015302">
    <property type="protein sequence ID" value="MPC58034.1"/>
    <property type="molecule type" value="Genomic_DNA"/>
</dbReference>
<dbReference type="AlphaFoldDB" id="A0A5B7GNB1"/>
<name>A0A5B7GNB1_PORTR</name>
<feature type="compositionally biased region" description="Low complexity" evidence="1">
    <location>
        <begin position="44"/>
        <end position="62"/>
    </location>
</feature>
<dbReference type="Proteomes" id="UP000324222">
    <property type="component" value="Unassembled WGS sequence"/>
</dbReference>
<sequence>MWGPDWFAGTEQREHFIYGSRRVVVGASPACVPPYTRGNDSDDSNTNNKNKTATTITITKTATPPPPPPPPPVTDTHPTSNLILLPKLYAYSFNSPRM</sequence>
<gene>
    <name evidence="2" type="ORF">E2C01_052026</name>
</gene>
<evidence type="ECO:0000313" key="2">
    <source>
        <dbReference type="EMBL" id="MPC58034.1"/>
    </source>
</evidence>
<organism evidence="2 3">
    <name type="scientific">Portunus trituberculatus</name>
    <name type="common">Swimming crab</name>
    <name type="synonym">Neptunus trituberculatus</name>
    <dbReference type="NCBI Taxonomy" id="210409"/>
    <lineage>
        <taxon>Eukaryota</taxon>
        <taxon>Metazoa</taxon>
        <taxon>Ecdysozoa</taxon>
        <taxon>Arthropoda</taxon>
        <taxon>Crustacea</taxon>
        <taxon>Multicrustacea</taxon>
        <taxon>Malacostraca</taxon>
        <taxon>Eumalacostraca</taxon>
        <taxon>Eucarida</taxon>
        <taxon>Decapoda</taxon>
        <taxon>Pleocyemata</taxon>
        <taxon>Brachyura</taxon>
        <taxon>Eubrachyura</taxon>
        <taxon>Portunoidea</taxon>
        <taxon>Portunidae</taxon>
        <taxon>Portuninae</taxon>
        <taxon>Portunus</taxon>
    </lineage>
</organism>
<comment type="caution">
    <text evidence="2">The sequence shown here is derived from an EMBL/GenBank/DDBJ whole genome shotgun (WGS) entry which is preliminary data.</text>
</comment>